<gene>
    <name evidence="1" type="ORF">PLOB_00000287</name>
</gene>
<dbReference type="Proteomes" id="UP001159405">
    <property type="component" value="Unassembled WGS sequence"/>
</dbReference>
<proteinExistence type="predicted"/>
<keyword evidence="2" id="KW-1185">Reference proteome</keyword>
<name>A0ABN8MPA2_9CNID</name>
<comment type="caution">
    <text evidence="1">The sequence shown here is derived from an EMBL/GenBank/DDBJ whole genome shotgun (WGS) entry which is preliminary data.</text>
</comment>
<evidence type="ECO:0000313" key="1">
    <source>
        <dbReference type="EMBL" id="CAH3032767.1"/>
    </source>
</evidence>
<reference evidence="1 2" key="1">
    <citation type="submission" date="2022-05" db="EMBL/GenBank/DDBJ databases">
        <authorList>
            <consortium name="Genoscope - CEA"/>
            <person name="William W."/>
        </authorList>
    </citation>
    <scope>NUCLEOTIDE SEQUENCE [LARGE SCALE GENOMIC DNA]</scope>
</reference>
<protein>
    <submittedName>
        <fullName evidence="1">Uncharacterized protein</fullName>
    </submittedName>
</protein>
<sequence>MSLWRSKVNLEKLRAASQWRDQERAGKDIIQLYTNECKAQRERHRKILEIQRKARRKDEPNRQLLESQAKAAEIRKHSQKKAGHNVVKLPPIQSQIKVTRRELNNRTGLTEAGQHFLPDIGVNGARRIIPKSVDPSRDPRFQSLISCLLISEEYFGDLQRYAPPRKEVAKQSRVGLGFLKNEKSMKALF</sequence>
<evidence type="ECO:0000313" key="2">
    <source>
        <dbReference type="Proteomes" id="UP001159405"/>
    </source>
</evidence>
<dbReference type="EMBL" id="CALNXK010000001">
    <property type="protein sequence ID" value="CAH3032767.1"/>
    <property type="molecule type" value="Genomic_DNA"/>
</dbReference>
<organism evidence="1 2">
    <name type="scientific">Porites lobata</name>
    <dbReference type="NCBI Taxonomy" id="104759"/>
    <lineage>
        <taxon>Eukaryota</taxon>
        <taxon>Metazoa</taxon>
        <taxon>Cnidaria</taxon>
        <taxon>Anthozoa</taxon>
        <taxon>Hexacorallia</taxon>
        <taxon>Scleractinia</taxon>
        <taxon>Fungiina</taxon>
        <taxon>Poritidae</taxon>
        <taxon>Porites</taxon>
    </lineage>
</organism>
<accession>A0ABN8MPA2</accession>